<dbReference type="GO" id="GO:0007155">
    <property type="term" value="P:cell adhesion"/>
    <property type="evidence" value="ECO:0007669"/>
    <property type="project" value="UniProtKB-KW"/>
</dbReference>
<feature type="transmembrane region" description="Helical" evidence="8">
    <location>
        <begin position="203"/>
        <end position="222"/>
    </location>
</feature>
<comment type="caution">
    <text evidence="9">The sequence shown here is derived from an EMBL/GenBank/DDBJ whole genome shotgun (WGS) entry which is preliminary data.</text>
</comment>
<reference evidence="9" key="1">
    <citation type="journal article" date="2023" name="G3 (Bethesda)">
        <title>Whole genome assemblies of Zophobas morio and Tenebrio molitor.</title>
        <authorList>
            <person name="Kaur S."/>
            <person name="Stinson S.A."/>
            <person name="diCenzo G.C."/>
        </authorList>
    </citation>
    <scope>NUCLEOTIDE SEQUENCE</scope>
    <source>
        <strain evidence="9">QUZm001</strain>
    </source>
</reference>
<protein>
    <recommendedName>
        <fullName evidence="11">Ninjurin-1</fullName>
    </recommendedName>
</protein>
<name>A0AA38IDD4_9CUCU</name>
<evidence type="ECO:0000313" key="9">
    <source>
        <dbReference type="EMBL" id="KAJ3654467.1"/>
    </source>
</evidence>
<keyword evidence="5 8" id="KW-1133">Transmembrane helix</keyword>
<dbReference type="PANTHER" id="PTHR12316:SF20">
    <property type="entry name" value="NINJURIN-A"/>
    <property type="match status" value="1"/>
</dbReference>
<comment type="similarity">
    <text evidence="2">Belongs to the ninjurin family.</text>
</comment>
<feature type="compositionally biased region" description="Basic and acidic residues" evidence="7">
    <location>
        <begin position="42"/>
        <end position="93"/>
    </location>
</feature>
<dbReference type="InterPro" id="IPR007007">
    <property type="entry name" value="Ninjurin"/>
</dbReference>
<dbReference type="Proteomes" id="UP001168821">
    <property type="component" value="Unassembled WGS sequence"/>
</dbReference>
<evidence type="ECO:0000256" key="5">
    <source>
        <dbReference type="ARBA" id="ARBA00022989"/>
    </source>
</evidence>
<evidence type="ECO:0000313" key="10">
    <source>
        <dbReference type="Proteomes" id="UP001168821"/>
    </source>
</evidence>
<dbReference type="EMBL" id="JALNTZ010000004">
    <property type="protein sequence ID" value="KAJ3654467.1"/>
    <property type="molecule type" value="Genomic_DNA"/>
</dbReference>
<evidence type="ECO:0000256" key="8">
    <source>
        <dbReference type="SAM" id="Phobius"/>
    </source>
</evidence>
<keyword evidence="3 8" id="KW-0812">Transmembrane</keyword>
<dbReference type="PANTHER" id="PTHR12316">
    <property type="entry name" value="NINJURIN-RELATED"/>
    <property type="match status" value="1"/>
</dbReference>
<feature type="compositionally biased region" description="Polar residues" evidence="7">
    <location>
        <begin position="1"/>
        <end position="22"/>
    </location>
</feature>
<keyword evidence="4" id="KW-0130">Cell adhesion</keyword>
<dbReference type="AlphaFoldDB" id="A0AA38IDD4"/>
<gene>
    <name evidence="9" type="ORF">Zmor_013654</name>
</gene>
<accession>A0AA38IDD4</accession>
<dbReference type="Pfam" id="PF04923">
    <property type="entry name" value="Ninjurin"/>
    <property type="match status" value="1"/>
</dbReference>
<keyword evidence="10" id="KW-1185">Reference proteome</keyword>
<dbReference type="GO" id="GO:0042246">
    <property type="term" value="P:tissue regeneration"/>
    <property type="evidence" value="ECO:0007669"/>
    <property type="project" value="InterPro"/>
</dbReference>
<sequence>MSSNQQLTQRTPKQNETLNSDSGVKMSQVEKNEEVPNQSGRETADNKSNEEEVAKEKRVKTDSEKGLGDDFAKNERDTEIDIATKKEGDDGREGINGNKTPDVRPSFVESVLGGGEIPDINFYQHKKTMAKGMMDLALFSANANQLRYVMECRDRHPYFYPSAILISFSLICQVAVGITLLWNSMYNVKHEMQQANRANNYTVIGIFLVTVINVFVSAFGVANPPPVG</sequence>
<evidence type="ECO:0000256" key="3">
    <source>
        <dbReference type="ARBA" id="ARBA00022692"/>
    </source>
</evidence>
<feature type="region of interest" description="Disordered" evidence="7">
    <location>
        <begin position="1"/>
        <end position="105"/>
    </location>
</feature>
<evidence type="ECO:0000256" key="1">
    <source>
        <dbReference type="ARBA" id="ARBA00004141"/>
    </source>
</evidence>
<evidence type="ECO:0000256" key="7">
    <source>
        <dbReference type="SAM" id="MobiDB-lite"/>
    </source>
</evidence>
<dbReference type="GO" id="GO:0016020">
    <property type="term" value="C:membrane"/>
    <property type="evidence" value="ECO:0007669"/>
    <property type="project" value="UniProtKB-SubCell"/>
</dbReference>
<evidence type="ECO:0000256" key="6">
    <source>
        <dbReference type="ARBA" id="ARBA00023136"/>
    </source>
</evidence>
<keyword evidence="6 8" id="KW-0472">Membrane</keyword>
<evidence type="ECO:0008006" key="11">
    <source>
        <dbReference type="Google" id="ProtNLM"/>
    </source>
</evidence>
<proteinExistence type="inferred from homology"/>
<evidence type="ECO:0000256" key="2">
    <source>
        <dbReference type="ARBA" id="ARBA00008141"/>
    </source>
</evidence>
<organism evidence="9 10">
    <name type="scientific">Zophobas morio</name>
    <dbReference type="NCBI Taxonomy" id="2755281"/>
    <lineage>
        <taxon>Eukaryota</taxon>
        <taxon>Metazoa</taxon>
        <taxon>Ecdysozoa</taxon>
        <taxon>Arthropoda</taxon>
        <taxon>Hexapoda</taxon>
        <taxon>Insecta</taxon>
        <taxon>Pterygota</taxon>
        <taxon>Neoptera</taxon>
        <taxon>Endopterygota</taxon>
        <taxon>Coleoptera</taxon>
        <taxon>Polyphaga</taxon>
        <taxon>Cucujiformia</taxon>
        <taxon>Tenebrionidae</taxon>
        <taxon>Zophobas</taxon>
    </lineage>
</organism>
<feature type="transmembrane region" description="Helical" evidence="8">
    <location>
        <begin position="158"/>
        <end position="182"/>
    </location>
</feature>
<comment type="subcellular location">
    <subcellularLocation>
        <location evidence="1">Membrane</location>
        <topology evidence="1">Multi-pass membrane protein</topology>
    </subcellularLocation>
</comment>
<evidence type="ECO:0000256" key="4">
    <source>
        <dbReference type="ARBA" id="ARBA00022889"/>
    </source>
</evidence>